<dbReference type="PANTHER" id="PTHR35870:SF1">
    <property type="entry name" value="PROTEIN, PUTATIVE (AFU_ORTHOLOGUE AFUA_5G03330)-RELATED"/>
    <property type="match status" value="1"/>
</dbReference>
<comment type="caution">
    <text evidence="3">The sequence shown here is derived from an EMBL/GenBank/DDBJ whole genome shotgun (WGS) entry which is preliminary data.</text>
</comment>
<accession>A0A8H7NY83</accession>
<sequence length="514" mass="55807">MPPNATRIDALFPVPSPPPSPLSPARLPGGAHESSLALCRTLIENHTKHHVFFNDKGFHNFRSHISHHLLAIYQLGASGPLLEAAYEVHAPSQRPAFKSPEAITKDNFHEHLGDEKFYNAYLEFFSTLLLDKGAAAIIEEYIFSPKANVLAPAVGQPPLGMLDRFLSGLLHPLIHVGYGAEFGLLGMVAEGRHDVIGLAQTAVHPPEAPVLVPPSLFSYIAEASSDLANASVSRLTAFKQDKSKIHALTIVAQILHNRDFEPSAIGLPPSDDGDATAFELVLEKRGERIVKLAQAWTVDGTNADEVASKIEELIWMNVVLYGAAGWVGRKEVENGEFNADFLLLHLVTSSLFLHSLTAYLSPTSTSILLRTYLANCLAWWVARGRPPLPIQDFYASVSAHPIERGAPHTQPGKDTLTASDPSPNPWLPILQTTLGHPDDHLCKLQRALAHFAALYGTTPAGHFAPLSDVNGAPLEGAEVLDGTLFLRVAGLSANRLGWMREGEGNKGWDFKGFL</sequence>
<gene>
    <name evidence="3" type="ORF">IEO21_07323</name>
</gene>
<evidence type="ECO:0000313" key="3">
    <source>
        <dbReference type="EMBL" id="KAF9809631.1"/>
    </source>
</evidence>
<reference evidence="3" key="2">
    <citation type="journal article" name="Front. Microbiol.">
        <title>Degradative Capacity of Two Strains of Rhodonia placenta: From Phenotype to Genotype.</title>
        <authorList>
            <person name="Kolle M."/>
            <person name="Horta M.A.C."/>
            <person name="Nowrousian M."/>
            <person name="Ohm R.A."/>
            <person name="Benz J.P."/>
            <person name="Pilgard A."/>
        </authorList>
    </citation>
    <scope>NUCLEOTIDE SEQUENCE</scope>
    <source>
        <strain evidence="3">FPRL280</strain>
    </source>
</reference>
<evidence type="ECO:0000313" key="4">
    <source>
        <dbReference type="Proteomes" id="UP000639403"/>
    </source>
</evidence>
<feature type="region of interest" description="Disordered" evidence="2">
    <location>
        <begin position="1"/>
        <end position="29"/>
    </location>
</feature>
<reference evidence="3" key="1">
    <citation type="submission" date="2020-11" db="EMBL/GenBank/DDBJ databases">
        <authorList>
            <person name="Koelle M."/>
            <person name="Horta M.A.C."/>
            <person name="Nowrousian M."/>
            <person name="Ohm R.A."/>
            <person name="Benz P."/>
            <person name="Pilgard A."/>
        </authorList>
    </citation>
    <scope>NUCLEOTIDE SEQUENCE</scope>
    <source>
        <strain evidence="3">FPRL280</strain>
    </source>
</reference>
<protein>
    <submittedName>
        <fullName evidence="3">Uncharacterized protein</fullName>
    </submittedName>
</protein>
<proteinExistence type="predicted"/>
<dbReference type="InterPro" id="IPR025337">
    <property type="entry name" value="Questin_oxidase-like"/>
</dbReference>
<dbReference type="PANTHER" id="PTHR35870">
    <property type="entry name" value="PROTEIN, PUTATIVE (AFU_ORTHOLOGUE AFUA_5G03330)-RELATED"/>
    <property type="match status" value="1"/>
</dbReference>
<keyword evidence="1" id="KW-0560">Oxidoreductase</keyword>
<organism evidence="3 4">
    <name type="scientific">Rhodonia placenta</name>
    <dbReference type="NCBI Taxonomy" id="104341"/>
    <lineage>
        <taxon>Eukaryota</taxon>
        <taxon>Fungi</taxon>
        <taxon>Dikarya</taxon>
        <taxon>Basidiomycota</taxon>
        <taxon>Agaricomycotina</taxon>
        <taxon>Agaricomycetes</taxon>
        <taxon>Polyporales</taxon>
        <taxon>Adustoporiaceae</taxon>
        <taxon>Rhodonia</taxon>
    </lineage>
</organism>
<dbReference type="AlphaFoldDB" id="A0A8H7NY83"/>
<dbReference type="GO" id="GO:0016491">
    <property type="term" value="F:oxidoreductase activity"/>
    <property type="evidence" value="ECO:0007669"/>
    <property type="project" value="UniProtKB-KW"/>
</dbReference>
<name>A0A8H7NY83_9APHY</name>
<dbReference type="Proteomes" id="UP000639403">
    <property type="component" value="Unassembled WGS sequence"/>
</dbReference>
<dbReference type="EMBL" id="JADOXO010000201">
    <property type="protein sequence ID" value="KAF9809631.1"/>
    <property type="molecule type" value="Genomic_DNA"/>
</dbReference>
<dbReference type="Pfam" id="PF14027">
    <property type="entry name" value="Questin_oxidase"/>
    <property type="match status" value="1"/>
</dbReference>
<evidence type="ECO:0000256" key="2">
    <source>
        <dbReference type="SAM" id="MobiDB-lite"/>
    </source>
</evidence>
<evidence type="ECO:0000256" key="1">
    <source>
        <dbReference type="ARBA" id="ARBA00023002"/>
    </source>
</evidence>